<dbReference type="PROSITE" id="PS00170">
    <property type="entry name" value="CSA_PPIASE_1"/>
    <property type="match status" value="1"/>
</dbReference>
<dbReference type="InterPro" id="IPR020892">
    <property type="entry name" value="Cyclophilin-type_PPIase_CS"/>
</dbReference>
<evidence type="ECO:0000256" key="1">
    <source>
        <dbReference type="ARBA" id="ARBA00000971"/>
    </source>
</evidence>
<keyword evidence="6" id="KW-0963">Cytoplasm</keyword>
<dbReference type="InterPro" id="IPR013105">
    <property type="entry name" value="TPR_2"/>
</dbReference>
<dbReference type="PANTHER" id="PTHR11071">
    <property type="entry name" value="PEPTIDYL-PROLYL CIS-TRANS ISOMERASE"/>
    <property type="match status" value="1"/>
</dbReference>
<comment type="catalytic activity">
    <reaction evidence="1">
        <text>[protein]-peptidylproline (omega=180) = [protein]-peptidylproline (omega=0)</text>
        <dbReference type="Rhea" id="RHEA:16237"/>
        <dbReference type="Rhea" id="RHEA-COMP:10747"/>
        <dbReference type="Rhea" id="RHEA-COMP:10748"/>
        <dbReference type="ChEBI" id="CHEBI:83833"/>
        <dbReference type="ChEBI" id="CHEBI:83834"/>
        <dbReference type="EC" id="5.2.1.8"/>
    </reaction>
</comment>
<accession>A0A0F4ZF60</accession>
<protein>
    <recommendedName>
        <fullName evidence="5">peptidylprolyl isomerase</fullName>
        <ecNumber evidence="5">5.2.1.8</ecNumber>
    </recommendedName>
</protein>
<dbReference type="InterPro" id="IPR011990">
    <property type="entry name" value="TPR-like_helical_dom_sf"/>
</dbReference>
<comment type="caution">
    <text evidence="13">The sequence shown here is derived from an EMBL/GenBank/DDBJ whole genome shotgun (WGS) entry which is preliminary data.</text>
</comment>
<evidence type="ECO:0000256" key="7">
    <source>
        <dbReference type="ARBA" id="ARBA00022737"/>
    </source>
</evidence>
<dbReference type="FunFam" id="2.40.100.10:FF:000009">
    <property type="entry name" value="Peptidyl-prolyl cis-trans isomerase D"/>
    <property type="match status" value="1"/>
</dbReference>
<evidence type="ECO:0000256" key="10">
    <source>
        <dbReference type="ARBA" id="ARBA00023235"/>
    </source>
</evidence>
<sequence length="370" mass="40603">MPEDARPRVFFEISIGDKPCGRIVMRLYNDLVPKTAENFRALCTGEKGIGNSGKPLCYKGSIFHRVIKQFMIQGGDFTNGDGTGGESIYGEKFADEAFPKKHDKPFLLSMANAGPNTNGSQFFITTTTTPHLDNKHVVFGEVIAGKSIVRAIEHSHTDSGDRPTKKVEITNCGELAADQPTSSGVTNNDPYGDTFEDYPEDNDGEEPTASEIFKIASACKVFGGAAFKAGDLQSGIAKYRKGLRYLDEDPQDLEQADAAFKAEWELLRVQLNNNLALLLSKTGEWNDVRKAASAALQVESIKDADKAKALFRRGLAYKELKSVEDALEDLEQANKLAPTDAAVAKEYMALKAKVAERKKKEKAAYRKLFS</sequence>
<keyword evidence="10" id="KW-0413">Isomerase</keyword>
<dbReference type="SMART" id="SM00028">
    <property type="entry name" value="TPR"/>
    <property type="match status" value="3"/>
</dbReference>
<keyword evidence="9" id="KW-0697">Rotamase</keyword>
<comment type="similarity">
    <text evidence="4">Belongs to the cyclophilin-type PPIase family. PPIase D subfamily.</text>
</comment>
<proteinExistence type="inferred from homology"/>
<keyword evidence="8 11" id="KW-0802">TPR repeat</keyword>
<dbReference type="Gene3D" id="1.25.40.10">
    <property type="entry name" value="Tetratricopeptide repeat domain"/>
    <property type="match status" value="1"/>
</dbReference>
<dbReference type="PANTHER" id="PTHR11071:SF561">
    <property type="entry name" value="PEPTIDYL-PROLYL CIS-TRANS ISOMERASE D-RELATED"/>
    <property type="match status" value="1"/>
</dbReference>
<feature type="domain" description="PPIase cyclophilin-type" evidence="12">
    <location>
        <begin position="10"/>
        <end position="174"/>
    </location>
</feature>
<dbReference type="InterPro" id="IPR002130">
    <property type="entry name" value="Cyclophilin-type_PPIase_dom"/>
</dbReference>
<dbReference type="PROSITE" id="PS50072">
    <property type="entry name" value="CSA_PPIASE_2"/>
    <property type="match status" value="1"/>
</dbReference>
<evidence type="ECO:0000256" key="11">
    <source>
        <dbReference type="PROSITE-ProRule" id="PRU00339"/>
    </source>
</evidence>
<evidence type="ECO:0000256" key="5">
    <source>
        <dbReference type="ARBA" id="ARBA00013194"/>
    </source>
</evidence>
<organism evidence="13 14">
    <name type="scientific">Thielaviopsis punctulata</name>
    <dbReference type="NCBI Taxonomy" id="72032"/>
    <lineage>
        <taxon>Eukaryota</taxon>
        <taxon>Fungi</taxon>
        <taxon>Dikarya</taxon>
        <taxon>Ascomycota</taxon>
        <taxon>Pezizomycotina</taxon>
        <taxon>Sordariomycetes</taxon>
        <taxon>Hypocreomycetidae</taxon>
        <taxon>Microascales</taxon>
        <taxon>Ceratocystidaceae</taxon>
        <taxon>Thielaviopsis</taxon>
    </lineage>
</organism>
<evidence type="ECO:0000256" key="8">
    <source>
        <dbReference type="ARBA" id="ARBA00022803"/>
    </source>
</evidence>
<dbReference type="SUPFAM" id="SSF48452">
    <property type="entry name" value="TPR-like"/>
    <property type="match status" value="1"/>
</dbReference>
<dbReference type="AlphaFoldDB" id="A0A0F4ZF60"/>
<evidence type="ECO:0000313" key="13">
    <source>
        <dbReference type="EMBL" id="KKA29137.1"/>
    </source>
</evidence>
<dbReference type="FunFam" id="1.25.40.10:FF:000029">
    <property type="entry name" value="peptidyl-prolyl cis-trans isomerase D"/>
    <property type="match status" value="1"/>
</dbReference>
<dbReference type="Pfam" id="PF07719">
    <property type="entry name" value="TPR_2"/>
    <property type="match status" value="1"/>
</dbReference>
<dbReference type="Proteomes" id="UP000033483">
    <property type="component" value="Unassembled WGS sequence"/>
</dbReference>
<dbReference type="PRINTS" id="PR00153">
    <property type="entry name" value="CSAPPISMRASE"/>
</dbReference>
<evidence type="ECO:0000259" key="12">
    <source>
        <dbReference type="PROSITE" id="PS50072"/>
    </source>
</evidence>
<dbReference type="EC" id="5.2.1.8" evidence="5"/>
<dbReference type="SUPFAM" id="SSF50891">
    <property type="entry name" value="Cyclophilin-like"/>
    <property type="match status" value="1"/>
</dbReference>
<dbReference type="InterPro" id="IPR029000">
    <property type="entry name" value="Cyclophilin-like_dom_sf"/>
</dbReference>
<dbReference type="GO" id="GO:0005737">
    <property type="term" value="C:cytoplasm"/>
    <property type="evidence" value="ECO:0007669"/>
    <property type="project" value="UniProtKB-SubCell"/>
</dbReference>
<dbReference type="GO" id="GO:0051082">
    <property type="term" value="F:unfolded protein binding"/>
    <property type="evidence" value="ECO:0007669"/>
    <property type="project" value="UniProtKB-ARBA"/>
</dbReference>
<keyword evidence="7" id="KW-0677">Repeat</keyword>
<feature type="repeat" description="TPR" evidence="11">
    <location>
        <begin position="307"/>
        <end position="340"/>
    </location>
</feature>
<dbReference type="OrthoDB" id="193499at2759"/>
<evidence type="ECO:0000256" key="2">
    <source>
        <dbReference type="ARBA" id="ARBA00002388"/>
    </source>
</evidence>
<dbReference type="GO" id="GO:0042026">
    <property type="term" value="P:protein refolding"/>
    <property type="evidence" value="ECO:0007669"/>
    <property type="project" value="UniProtKB-ARBA"/>
</dbReference>
<evidence type="ECO:0000256" key="4">
    <source>
        <dbReference type="ARBA" id="ARBA00010898"/>
    </source>
</evidence>
<dbReference type="PROSITE" id="PS50005">
    <property type="entry name" value="TPR"/>
    <property type="match status" value="1"/>
</dbReference>
<dbReference type="Pfam" id="PF00160">
    <property type="entry name" value="Pro_isomerase"/>
    <property type="match status" value="1"/>
</dbReference>
<dbReference type="Gene3D" id="2.40.100.10">
    <property type="entry name" value="Cyclophilin-like"/>
    <property type="match status" value="1"/>
</dbReference>
<keyword evidence="14" id="KW-1185">Reference proteome</keyword>
<comment type="subcellular location">
    <subcellularLocation>
        <location evidence="3">Cytoplasm</location>
    </subcellularLocation>
</comment>
<reference evidence="13 14" key="1">
    <citation type="submission" date="2015-03" db="EMBL/GenBank/DDBJ databases">
        <authorList>
            <person name="Radwan O."/>
            <person name="Al-Naeli F.A."/>
            <person name="Rendon G.A."/>
            <person name="Fields C."/>
        </authorList>
    </citation>
    <scope>NUCLEOTIDE SEQUENCE [LARGE SCALE GENOMIC DNA]</scope>
    <source>
        <strain evidence="13">CR-DP1</strain>
    </source>
</reference>
<dbReference type="GO" id="GO:0016018">
    <property type="term" value="F:cyclosporin A binding"/>
    <property type="evidence" value="ECO:0007669"/>
    <property type="project" value="TreeGrafter"/>
</dbReference>
<dbReference type="GO" id="GO:0003755">
    <property type="term" value="F:peptidyl-prolyl cis-trans isomerase activity"/>
    <property type="evidence" value="ECO:0007669"/>
    <property type="project" value="UniProtKB-KW"/>
</dbReference>
<gene>
    <name evidence="13" type="ORF">TD95_003480</name>
</gene>
<evidence type="ECO:0000256" key="6">
    <source>
        <dbReference type="ARBA" id="ARBA00022490"/>
    </source>
</evidence>
<evidence type="ECO:0000256" key="3">
    <source>
        <dbReference type="ARBA" id="ARBA00004496"/>
    </source>
</evidence>
<dbReference type="InterPro" id="IPR019734">
    <property type="entry name" value="TPR_rpt"/>
</dbReference>
<dbReference type="EMBL" id="LAEV01000968">
    <property type="protein sequence ID" value="KKA29137.1"/>
    <property type="molecule type" value="Genomic_DNA"/>
</dbReference>
<comment type="function">
    <text evidence="2">PPIases accelerate the folding of proteins. It catalyzes the cis-trans isomerization of proline imidic peptide bonds in oligopeptides.</text>
</comment>
<evidence type="ECO:0000256" key="9">
    <source>
        <dbReference type="ARBA" id="ARBA00023110"/>
    </source>
</evidence>
<evidence type="ECO:0000313" key="14">
    <source>
        <dbReference type="Proteomes" id="UP000033483"/>
    </source>
</evidence>
<name>A0A0F4ZF60_9PEZI</name>
<dbReference type="CDD" id="cd01926">
    <property type="entry name" value="cyclophilin_ABH_like"/>
    <property type="match status" value="1"/>
</dbReference>